<keyword evidence="2" id="KW-0378">Hydrolase</keyword>
<feature type="domain" description="Phosphotyrosine protein phosphatase I" evidence="4">
    <location>
        <begin position="44"/>
        <end position="190"/>
    </location>
</feature>
<dbReference type="KEGG" id="hje:HacjB3_10430"/>
<evidence type="ECO:0000256" key="3">
    <source>
        <dbReference type="ARBA" id="ARBA00022912"/>
    </source>
</evidence>
<dbReference type="Proteomes" id="UP000011645">
    <property type="component" value="Unassembled WGS sequence"/>
</dbReference>
<dbReference type="Gene3D" id="3.40.50.2300">
    <property type="match status" value="1"/>
</dbReference>
<accession>D8J477</accession>
<dbReference type="PRINTS" id="PR00719">
    <property type="entry name" value="LMWPTPASE"/>
</dbReference>
<dbReference type="EMBL" id="CP002062">
    <property type="protein sequence ID" value="ADJ15469.1"/>
    <property type="molecule type" value="Genomic_DNA"/>
</dbReference>
<reference evidence="5 7" key="1">
    <citation type="journal article" date="2010" name="J. Bacteriol.">
        <title>Complete genome sequence of Halalkalicoccus jeotgali B3(T), an extremely halophilic archaeon.</title>
        <authorList>
            <person name="Roh S.W."/>
            <person name="Nam Y.D."/>
            <person name="Nam S.H."/>
            <person name="Choi S.H."/>
            <person name="Park H.S."/>
            <person name="Bae J.W."/>
        </authorList>
    </citation>
    <scope>NUCLEOTIDE SEQUENCE [LARGE SCALE GENOMIC DNA]</scope>
    <source>
        <strain evidence="5">B3</strain>
        <strain evidence="7">DSM 18796 / CECT 7217 / JCM 14584 / KCTC 4019 / B3</strain>
    </source>
</reference>
<dbReference type="InterPro" id="IPR017867">
    <property type="entry name" value="Tyr_phospatase_low_mol_wt"/>
</dbReference>
<comment type="similarity">
    <text evidence="1">Belongs to the low molecular weight phosphotyrosine protein phosphatase family.</text>
</comment>
<name>D8J477_HALJB</name>
<dbReference type="OrthoDB" id="295776at2157"/>
<evidence type="ECO:0000256" key="2">
    <source>
        <dbReference type="ARBA" id="ARBA00022801"/>
    </source>
</evidence>
<dbReference type="EMBL" id="AOHV01000030">
    <property type="protein sequence ID" value="ELY36122.1"/>
    <property type="molecule type" value="Genomic_DNA"/>
</dbReference>
<dbReference type="GeneID" id="9419896"/>
<dbReference type="AlphaFoldDB" id="D8J477"/>
<dbReference type="InterPro" id="IPR050438">
    <property type="entry name" value="LMW_PTPase"/>
</dbReference>
<evidence type="ECO:0000313" key="5">
    <source>
        <dbReference type="EMBL" id="ADJ15469.1"/>
    </source>
</evidence>
<dbReference type="eggNOG" id="arCOG04425">
    <property type="taxonomic scope" value="Archaea"/>
</dbReference>
<dbReference type="InterPro" id="IPR036196">
    <property type="entry name" value="Ptyr_pPase_sf"/>
</dbReference>
<keyword evidence="8" id="KW-1185">Reference proteome</keyword>
<proteinExistence type="inferred from homology"/>
<dbReference type="PANTHER" id="PTHR11717:SF31">
    <property type="entry name" value="LOW MOLECULAR WEIGHT PROTEIN-TYROSINE-PHOSPHATASE ETP-RELATED"/>
    <property type="match status" value="1"/>
</dbReference>
<evidence type="ECO:0000313" key="6">
    <source>
        <dbReference type="EMBL" id="ELY36122.1"/>
    </source>
</evidence>
<evidence type="ECO:0000313" key="8">
    <source>
        <dbReference type="Proteomes" id="UP000011645"/>
    </source>
</evidence>
<protein>
    <submittedName>
        <fullName evidence="5">Low molecular weight protein-tyrosine-phosphatase</fullName>
    </submittedName>
</protein>
<dbReference type="Pfam" id="PF01451">
    <property type="entry name" value="LMWPc"/>
    <property type="match status" value="1"/>
</dbReference>
<dbReference type="SUPFAM" id="SSF52788">
    <property type="entry name" value="Phosphotyrosine protein phosphatases I"/>
    <property type="match status" value="1"/>
</dbReference>
<dbReference type="RefSeq" id="WP_008417011.1">
    <property type="nucleotide sequence ID" value="NC_014297.1"/>
</dbReference>
<dbReference type="SMART" id="SM00226">
    <property type="entry name" value="LMWPc"/>
    <property type="match status" value="1"/>
</dbReference>
<dbReference type="GO" id="GO:0004725">
    <property type="term" value="F:protein tyrosine phosphatase activity"/>
    <property type="evidence" value="ECO:0007669"/>
    <property type="project" value="InterPro"/>
</dbReference>
<dbReference type="HOGENOM" id="CLU_071415_1_0_2"/>
<dbReference type="PATRIC" id="fig|795797.18.peg.2083"/>
<reference evidence="6 8" key="2">
    <citation type="journal article" date="2014" name="PLoS Genet.">
        <title>Phylogenetically driven sequencing of extremely halophilic archaea reveals strategies for static and dynamic osmo-response.</title>
        <authorList>
            <person name="Becker E.A."/>
            <person name="Seitzer P.M."/>
            <person name="Tritt A."/>
            <person name="Larsen D."/>
            <person name="Krusor M."/>
            <person name="Yao A.I."/>
            <person name="Wu D."/>
            <person name="Madern D."/>
            <person name="Eisen J.A."/>
            <person name="Darling A.E."/>
            <person name="Facciotti M.T."/>
        </authorList>
    </citation>
    <scope>NUCLEOTIDE SEQUENCE [LARGE SCALE GENOMIC DNA]</scope>
    <source>
        <strain evidence="6">B3</strain>
        <strain evidence="8">DSM 18796 / CECT 7217 / JCM 14584 / KCTC 4019 / B3</strain>
    </source>
</reference>
<evidence type="ECO:0000259" key="4">
    <source>
        <dbReference type="SMART" id="SM00226"/>
    </source>
</evidence>
<dbReference type="Proteomes" id="UP000000390">
    <property type="component" value="Chromosome"/>
</dbReference>
<organism evidence="5 7">
    <name type="scientific">Halalkalicoccus jeotgali (strain DSM 18796 / CECT 7217 / JCM 14584 / KCTC 4019 / B3)</name>
    <dbReference type="NCBI Taxonomy" id="795797"/>
    <lineage>
        <taxon>Archaea</taxon>
        <taxon>Methanobacteriati</taxon>
        <taxon>Methanobacteriota</taxon>
        <taxon>Stenosarchaea group</taxon>
        <taxon>Halobacteria</taxon>
        <taxon>Halobacteriales</taxon>
        <taxon>Halococcaceae</taxon>
        <taxon>Halalkalicoccus</taxon>
    </lineage>
</organism>
<dbReference type="PANTHER" id="PTHR11717">
    <property type="entry name" value="LOW MOLECULAR WEIGHT PROTEIN TYROSINE PHOSPHATASE"/>
    <property type="match status" value="1"/>
</dbReference>
<evidence type="ECO:0000256" key="1">
    <source>
        <dbReference type="ARBA" id="ARBA00011063"/>
    </source>
</evidence>
<keyword evidence="3" id="KW-0904">Protein phosphatase</keyword>
<gene>
    <name evidence="5" type="ordered locus">HacjB3_10430</name>
    <name evidence="6" type="ORF">C497_12237</name>
</gene>
<dbReference type="STRING" id="795797.HacjB3_10430"/>
<sequence>MIRSYIRQGRTRLGIERRRLAFRTGSESRPVDPARIRRALDPDSHLLFCCTGNICRSPLAERYLRERADSGGLTADSAGLLDRAGRPSPDLAVAAAAEYGVDLSEHRSRPVSRERIDSSDLVFVMDARNYHAFAGRFEDALSKTYLLKPVLERDDEHGDVEIEDPHRTDAETFRRVFGEVVDAVEELLRVAGS</sequence>
<evidence type="ECO:0000313" key="7">
    <source>
        <dbReference type="Proteomes" id="UP000000390"/>
    </source>
</evidence>
<dbReference type="InterPro" id="IPR023485">
    <property type="entry name" value="Ptyr_pPase"/>
</dbReference>